<dbReference type="PANTHER" id="PTHR15680:SF9">
    <property type="entry name" value="LARGE RIBOSOMAL SUBUNIT PROTEIN BL19M"/>
    <property type="match status" value="1"/>
</dbReference>
<comment type="subcellular location">
    <subcellularLocation>
        <location evidence="1">Mitochondrion</location>
    </subcellularLocation>
</comment>
<evidence type="ECO:0000256" key="8">
    <source>
        <dbReference type="ARBA" id="ARBA00035359"/>
    </source>
</evidence>
<dbReference type="GO" id="GO:0003735">
    <property type="term" value="F:structural constituent of ribosome"/>
    <property type="evidence" value="ECO:0007669"/>
    <property type="project" value="InterPro"/>
</dbReference>
<comment type="similarity">
    <text evidence="2">Belongs to the bacterial ribosomal protein bL19 family.</text>
</comment>
<keyword evidence="5" id="KW-0496">Mitochondrion</keyword>
<dbReference type="InterPro" id="IPR008991">
    <property type="entry name" value="Translation_prot_SH3-like_sf"/>
</dbReference>
<evidence type="ECO:0000256" key="5">
    <source>
        <dbReference type="ARBA" id="ARBA00023128"/>
    </source>
</evidence>
<evidence type="ECO:0000313" key="9">
    <source>
        <dbReference type="Proteomes" id="UP000829291"/>
    </source>
</evidence>
<keyword evidence="4 10" id="KW-0689">Ribosomal protein</keyword>
<dbReference type="Gene3D" id="2.30.30.790">
    <property type="match status" value="1"/>
</dbReference>
<keyword evidence="9" id="KW-1185">Reference proteome</keyword>
<dbReference type="InParanoid" id="A0A6J0C554"/>
<dbReference type="CTD" id="9801"/>
<keyword evidence="3" id="KW-0809">Transit peptide</keyword>
<protein>
    <recommendedName>
        <fullName evidence="7">Large ribosomal subunit protein bL19m</fullName>
    </recommendedName>
    <alternativeName>
        <fullName evidence="8">39S ribosomal protein L19, mitochondrial</fullName>
    </alternativeName>
</protein>
<evidence type="ECO:0000256" key="3">
    <source>
        <dbReference type="ARBA" id="ARBA00022946"/>
    </source>
</evidence>
<dbReference type="FunCoup" id="A0A6J0C554">
    <property type="interactions" value="847"/>
</dbReference>
<evidence type="ECO:0000256" key="6">
    <source>
        <dbReference type="ARBA" id="ARBA00023274"/>
    </source>
</evidence>
<dbReference type="RefSeq" id="XP_015521514.1">
    <property type="nucleotide sequence ID" value="XM_015666028.2"/>
</dbReference>
<dbReference type="InterPro" id="IPR038657">
    <property type="entry name" value="Ribosomal_bL19_sf"/>
</dbReference>
<dbReference type="GeneID" id="107225524"/>
<name>A0A6J0C554_NEOLC</name>
<organism evidence="10">
    <name type="scientific">Neodiprion lecontei</name>
    <name type="common">Redheaded pine sawfly</name>
    <dbReference type="NCBI Taxonomy" id="441921"/>
    <lineage>
        <taxon>Eukaryota</taxon>
        <taxon>Metazoa</taxon>
        <taxon>Ecdysozoa</taxon>
        <taxon>Arthropoda</taxon>
        <taxon>Hexapoda</taxon>
        <taxon>Insecta</taxon>
        <taxon>Pterygota</taxon>
        <taxon>Neoptera</taxon>
        <taxon>Endopterygota</taxon>
        <taxon>Hymenoptera</taxon>
        <taxon>Tenthredinoidea</taxon>
        <taxon>Diprionidae</taxon>
        <taxon>Diprioninae</taxon>
        <taxon>Neodiprion</taxon>
    </lineage>
</organism>
<sequence length="305" mass="36164">MASVGRILSHDIRQNIQNFKSLFGKDCRWLSSQAIETQAKSSKENADDKRKVDDRENTAPLEFRFKYPEFLPDPNAAYRNSTRERLERMDMMARRAHIDIPTFYVGSILAVTLSDSHAVGKTNRFVGICIERKGCGLRASFRLRNAIDKQGMEVVYNMYDPTIQKVECLRLEKRLDDKLLYLRDCPIEYSTFPFDMEPELIDETAPVRINTLKVPLKPPPWLERWERQDLKGVQEFEVNEKRRRKAEKHKTPWEEFDLMKIYRQTIPMEDQKDIFAEVYSDLHKLEITRRKMARKRKFNRPDKPT</sequence>
<dbReference type="OrthoDB" id="432645at2759"/>
<dbReference type="AlphaFoldDB" id="A0A6J0C554"/>
<evidence type="ECO:0000256" key="1">
    <source>
        <dbReference type="ARBA" id="ARBA00004173"/>
    </source>
</evidence>
<dbReference type="FunFam" id="2.30.30.790:FF:000002">
    <property type="entry name" value="39S ribosomal protein L19, mitochondrial"/>
    <property type="match status" value="1"/>
</dbReference>
<dbReference type="Proteomes" id="UP000829291">
    <property type="component" value="Chromosome 5"/>
</dbReference>
<keyword evidence="6" id="KW-0687">Ribonucleoprotein</keyword>
<dbReference type="GO" id="GO:0005762">
    <property type="term" value="C:mitochondrial large ribosomal subunit"/>
    <property type="evidence" value="ECO:0007669"/>
    <property type="project" value="TreeGrafter"/>
</dbReference>
<evidence type="ECO:0000256" key="2">
    <source>
        <dbReference type="ARBA" id="ARBA00005781"/>
    </source>
</evidence>
<accession>A0A6J0C554</accession>
<evidence type="ECO:0000313" key="10">
    <source>
        <dbReference type="RefSeq" id="XP_015521514.1"/>
    </source>
</evidence>
<dbReference type="SUPFAM" id="SSF50104">
    <property type="entry name" value="Translation proteins SH3-like domain"/>
    <property type="match status" value="1"/>
</dbReference>
<dbReference type="KEGG" id="nlo:107225524"/>
<evidence type="ECO:0000256" key="4">
    <source>
        <dbReference type="ARBA" id="ARBA00022980"/>
    </source>
</evidence>
<dbReference type="Pfam" id="PF01245">
    <property type="entry name" value="Ribosomal_L19"/>
    <property type="match status" value="1"/>
</dbReference>
<dbReference type="PANTHER" id="PTHR15680">
    <property type="entry name" value="RIBOSOMAL PROTEIN L19"/>
    <property type="match status" value="1"/>
</dbReference>
<reference evidence="10" key="1">
    <citation type="submission" date="2025-08" db="UniProtKB">
        <authorList>
            <consortium name="RefSeq"/>
        </authorList>
    </citation>
    <scope>IDENTIFICATION</scope>
    <source>
        <tissue evidence="10">Thorax and Abdomen</tissue>
    </source>
</reference>
<gene>
    <name evidence="10" type="primary">LOC107225524</name>
</gene>
<evidence type="ECO:0000256" key="7">
    <source>
        <dbReference type="ARBA" id="ARBA00035288"/>
    </source>
</evidence>
<dbReference type="GO" id="GO:0006412">
    <property type="term" value="P:translation"/>
    <property type="evidence" value="ECO:0007669"/>
    <property type="project" value="InterPro"/>
</dbReference>
<proteinExistence type="inferred from homology"/>
<dbReference type="InterPro" id="IPR001857">
    <property type="entry name" value="Ribosomal_bL19"/>
</dbReference>